<dbReference type="Gene3D" id="3.20.20.210">
    <property type="match status" value="1"/>
</dbReference>
<dbReference type="SUPFAM" id="SSF51726">
    <property type="entry name" value="UROD/MetE-like"/>
    <property type="match status" value="1"/>
</dbReference>
<dbReference type="InterPro" id="IPR000257">
    <property type="entry name" value="Uroporphyrinogen_deCOase"/>
</dbReference>
<dbReference type="GO" id="GO:0006779">
    <property type="term" value="P:porphyrin-containing compound biosynthetic process"/>
    <property type="evidence" value="ECO:0007669"/>
    <property type="project" value="InterPro"/>
</dbReference>
<name>A0A1H4CLF5_9FIRM</name>
<dbReference type="RefSeq" id="WP_090308142.1">
    <property type="nucleotide sequence ID" value="NZ_FNRK01000016.1"/>
</dbReference>
<dbReference type="AlphaFoldDB" id="A0A1H4CLF5"/>
<dbReference type="GO" id="GO:0004853">
    <property type="term" value="F:uroporphyrinogen decarboxylase activity"/>
    <property type="evidence" value="ECO:0007669"/>
    <property type="project" value="InterPro"/>
</dbReference>
<reference evidence="2 3" key="1">
    <citation type="submission" date="2016-10" db="EMBL/GenBank/DDBJ databases">
        <authorList>
            <person name="de Groot N.N."/>
        </authorList>
    </citation>
    <scope>NUCLEOTIDE SEQUENCE [LARGE SCALE GENOMIC DNA]</scope>
    <source>
        <strain evidence="2 3">SR12</strain>
    </source>
</reference>
<evidence type="ECO:0000259" key="1">
    <source>
        <dbReference type="Pfam" id="PF01208"/>
    </source>
</evidence>
<protein>
    <submittedName>
        <fullName evidence="2">Uroporphyrinogen decarboxylase</fullName>
    </submittedName>
</protein>
<dbReference type="InterPro" id="IPR038071">
    <property type="entry name" value="UROD/MetE-like_sf"/>
</dbReference>
<dbReference type="PANTHER" id="PTHR47099:SF1">
    <property type="entry name" value="METHYLCOBAMIDE:COM METHYLTRANSFERASE MTBA"/>
    <property type="match status" value="1"/>
</dbReference>
<evidence type="ECO:0000313" key="2">
    <source>
        <dbReference type="EMBL" id="SEA60892.1"/>
    </source>
</evidence>
<gene>
    <name evidence="2" type="ORF">SAMN04515656_1169</name>
</gene>
<dbReference type="InterPro" id="IPR052024">
    <property type="entry name" value="Methanogen_methyltrans"/>
</dbReference>
<dbReference type="STRING" id="81409.SAMN04515656_1169"/>
<dbReference type="EMBL" id="FNRK01000016">
    <property type="protein sequence ID" value="SEA60892.1"/>
    <property type="molecule type" value="Genomic_DNA"/>
</dbReference>
<keyword evidence="3" id="KW-1185">Reference proteome</keyword>
<sequence>MNSRERVIKAVNHQEPDRVPVDMVLTIDVYRDMKKALGLSHLPDTPRMGHWTDVQMPIEMIEKLGLDMYYISPHSAKSVHSKSLPDGSFVDEWGCYWKKTMIDGGHFYFELQDPPLANATIEDLETYAWPDPEDPVRYEGLKEEIAEVREKTDLAILAKFAGAVFEVATYMRGHEQWYKDLINNQEFAHALLDKVCQIQKRIDRCCLEAVGAEVDILRLSGEDLGMQDRPLISPRTFRKVVKSHLKELWEDAKASLLAQNPKGKVMLHSCGSVRAFIGDLIECGIDILDPVQPAAKNMNRYELKEEFGEDICFHGNIDIQDVLPFGTKEDITAEVKDAIKALAPGGGFLLAPAHNVQGDVSAKNLIHMVDCVKKYGNYPISIDEA</sequence>
<dbReference type="PANTHER" id="PTHR47099">
    <property type="entry name" value="METHYLCOBAMIDE:COM METHYLTRANSFERASE MTBA"/>
    <property type="match status" value="1"/>
</dbReference>
<dbReference type="Pfam" id="PF01208">
    <property type="entry name" value="URO-D"/>
    <property type="match status" value="1"/>
</dbReference>
<evidence type="ECO:0000313" key="3">
    <source>
        <dbReference type="Proteomes" id="UP000199394"/>
    </source>
</evidence>
<proteinExistence type="predicted"/>
<organism evidence="2 3">
    <name type="scientific">Eubacterium aggregans</name>
    <dbReference type="NCBI Taxonomy" id="81409"/>
    <lineage>
        <taxon>Bacteria</taxon>
        <taxon>Bacillati</taxon>
        <taxon>Bacillota</taxon>
        <taxon>Clostridia</taxon>
        <taxon>Eubacteriales</taxon>
        <taxon>Eubacteriaceae</taxon>
        <taxon>Eubacterium</taxon>
    </lineage>
</organism>
<feature type="domain" description="Uroporphyrinogen decarboxylase (URO-D)" evidence="1">
    <location>
        <begin position="117"/>
        <end position="375"/>
    </location>
</feature>
<dbReference type="OrthoDB" id="9815759at2"/>
<accession>A0A1H4CLF5</accession>
<dbReference type="Proteomes" id="UP000199394">
    <property type="component" value="Unassembled WGS sequence"/>
</dbReference>